<accession>A0A4D9DFJ6</accession>
<dbReference type="Proteomes" id="UP000355283">
    <property type="component" value="Unassembled WGS sequence"/>
</dbReference>
<dbReference type="PANTHER" id="PTHR12286:SF5">
    <property type="entry name" value="SACCHAROPINE DEHYDROGENASE-LIKE OXIDOREDUCTASE"/>
    <property type="match status" value="1"/>
</dbReference>
<dbReference type="InterPro" id="IPR036291">
    <property type="entry name" value="NAD(P)-bd_dom_sf"/>
</dbReference>
<dbReference type="EMBL" id="SDOX01000001">
    <property type="protein sequence ID" value="TFJ88445.1"/>
    <property type="molecule type" value="Genomic_DNA"/>
</dbReference>
<dbReference type="InterPro" id="IPR005097">
    <property type="entry name" value="Sacchrp_dh_NADP-bd"/>
</dbReference>
<keyword evidence="4" id="KW-1185">Reference proteome</keyword>
<protein>
    <recommendedName>
        <fullName evidence="2">Saccharopine dehydrogenase NADP binding domain-containing protein</fullName>
    </recommendedName>
</protein>
<dbReference type="PANTHER" id="PTHR12286">
    <property type="entry name" value="SACCHAROPINE DEHYDROGENASE-LIKE OXIDOREDUCTASE"/>
    <property type="match status" value="1"/>
</dbReference>
<evidence type="ECO:0000313" key="4">
    <source>
        <dbReference type="Proteomes" id="UP000355283"/>
    </source>
</evidence>
<comment type="caution">
    <text evidence="3">The sequence shown here is derived from an EMBL/GenBank/DDBJ whole genome shotgun (WGS) entry which is preliminary data.</text>
</comment>
<dbReference type="InterPro" id="IPR051276">
    <property type="entry name" value="Saccharopine_DH-like_oxidrdct"/>
</dbReference>
<reference evidence="3 4" key="1">
    <citation type="submission" date="2019-01" db="EMBL/GenBank/DDBJ databases">
        <title>Nuclear Genome Assembly of the Microalgal Biofuel strain Nannochloropsis salina CCMP1776.</title>
        <authorList>
            <person name="Hovde B."/>
        </authorList>
    </citation>
    <scope>NUCLEOTIDE SEQUENCE [LARGE SCALE GENOMIC DNA]</scope>
    <source>
        <strain evidence="3 4">CCMP1776</strain>
    </source>
</reference>
<dbReference type="GO" id="GO:0009247">
    <property type="term" value="P:glycolipid biosynthetic process"/>
    <property type="evidence" value="ECO:0007669"/>
    <property type="project" value="TreeGrafter"/>
</dbReference>
<feature type="domain" description="Saccharopine dehydrogenase NADP binding" evidence="2">
    <location>
        <begin position="9"/>
        <end position="141"/>
    </location>
</feature>
<organism evidence="3 4">
    <name type="scientific">Nannochloropsis salina CCMP1776</name>
    <dbReference type="NCBI Taxonomy" id="1027361"/>
    <lineage>
        <taxon>Eukaryota</taxon>
        <taxon>Sar</taxon>
        <taxon>Stramenopiles</taxon>
        <taxon>Ochrophyta</taxon>
        <taxon>Eustigmatophyceae</taxon>
        <taxon>Eustigmatales</taxon>
        <taxon>Monodopsidaceae</taxon>
        <taxon>Microchloropsis</taxon>
        <taxon>Microchloropsis salina</taxon>
    </lineage>
</organism>
<evidence type="ECO:0000259" key="2">
    <source>
        <dbReference type="Pfam" id="PF03435"/>
    </source>
</evidence>
<dbReference type="AlphaFoldDB" id="A0A4D9DFJ6"/>
<comment type="similarity">
    <text evidence="1">Belongs to the saccharopine dehydrogenase family.</text>
</comment>
<dbReference type="OrthoDB" id="10268090at2759"/>
<evidence type="ECO:0000256" key="1">
    <source>
        <dbReference type="ARBA" id="ARBA00038048"/>
    </source>
</evidence>
<dbReference type="Gene3D" id="3.40.50.720">
    <property type="entry name" value="NAD(P)-binding Rossmann-like Domain"/>
    <property type="match status" value="1"/>
</dbReference>
<dbReference type="SUPFAM" id="SSF51735">
    <property type="entry name" value="NAD(P)-binding Rossmann-fold domains"/>
    <property type="match status" value="1"/>
</dbReference>
<name>A0A4D9DFJ6_9STRA</name>
<dbReference type="Pfam" id="PF03435">
    <property type="entry name" value="Sacchrp_dh_NADP"/>
    <property type="match status" value="1"/>
</dbReference>
<dbReference type="GO" id="GO:0005886">
    <property type="term" value="C:plasma membrane"/>
    <property type="evidence" value="ECO:0007669"/>
    <property type="project" value="TreeGrafter"/>
</dbReference>
<proteinExistence type="inferred from homology"/>
<gene>
    <name evidence="3" type="ORF">NSK_000019</name>
</gene>
<sequence>MASRKYDLVVFGATGFTGRLVVEYYLRTYGPPSPSFQWAIAGRNQDKLRKVIQELETHKGVPESKYLETLIGSSEDSVFLDALTKQTKVVVTTVGPYGKYGSKLVAACAANGTHYADLTGEVPWIAKMIASHENTAQASGARILHCCGFDSEPSDLGAHVLYNAMQKRGLTPTEIKFVLGSSQGGVSGGTVHSLADAMMSPVEEMTNPYILLPDKKKGSMTVKQTRGVWWDQDVRRWNAPFIMAGINTRVVARSSHLMDRVPFTYLETHSFPKGLWGCLQACMLTVAVGVAMVSMAIPPIRWIVLKVIPPGSGPSENARKKGYALIYLVGKGLNKEGKEEVVKGSVRISGDPGYQETAKMLAETGMALAKDKLSVQGGFHTPASALGDTLVARLKRRNLIIEVEE</sequence>
<evidence type="ECO:0000313" key="3">
    <source>
        <dbReference type="EMBL" id="TFJ88445.1"/>
    </source>
</evidence>